<dbReference type="FunFam" id="2.60.120.330:FF:000023">
    <property type="entry name" value="Feruloyl CoA ortho-hydroxylase 1"/>
    <property type="match status" value="1"/>
</dbReference>
<reference evidence="12" key="1">
    <citation type="submission" date="2023-05" db="EMBL/GenBank/DDBJ databases">
        <authorList>
            <person name="Huff M."/>
        </authorList>
    </citation>
    <scope>NUCLEOTIDE SEQUENCE</scope>
</reference>
<evidence type="ECO:0000256" key="8">
    <source>
        <dbReference type="ARBA" id="ARBA00048503"/>
    </source>
</evidence>
<comment type="catalytic activity">
    <reaction evidence="8">
        <text>(E)-feruloyl-CoA + 2-oxoglutarate + O2 = (E)-6-hydroxyferuloyl-CoA + succinate + CO2</text>
        <dbReference type="Rhea" id="RHEA:57856"/>
        <dbReference type="ChEBI" id="CHEBI:15379"/>
        <dbReference type="ChEBI" id="CHEBI:16526"/>
        <dbReference type="ChEBI" id="CHEBI:16810"/>
        <dbReference type="ChEBI" id="CHEBI:30031"/>
        <dbReference type="ChEBI" id="CHEBI:87305"/>
        <dbReference type="ChEBI" id="CHEBI:142390"/>
        <dbReference type="EC" id="1.14.11.61"/>
    </reaction>
</comment>
<keyword evidence="5" id="KW-0223">Dioxygenase</keyword>
<evidence type="ECO:0000259" key="11">
    <source>
        <dbReference type="PROSITE" id="PS51471"/>
    </source>
</evidence>
<proteinExistence type="inferred from homology"/>
<evidence type="ECO:0000256" key="6">
    <source>
        <dbReference type="ARBA" id="ARBA00023002"/>
    </source>
</evidence>
<evidence type="ECO:0000313" key="13">
    <source>
        <dbReference type="Proteomes" id="UP000834106"/>
    </source>
</evidence>
<dbReference type="InterPro" id="IPR044861">
    <property type="entry name" value="IPNS-like_FE2OG_OXY"/>
</dbReference>
<evidence type="ECO:0000256" key="10">
    <source>
        <dbReference type="RuleBase" id="RU003682"/>
    </source>
</evidence>
<protein>
    <recommendedName>
        <fullName evidence="11">Fe2OG dioxygenase domain-containing protein</fullName>
    </recommendedName>
</protein>
<dbReference type="SUPFAM" id="SSF51197">
    <property type="entry name" value="Clavaminate synthase-like"/>
    <property type="match status" value="1"/>
</dbReference>
<dbReference type="AlphaFoldDB" id="A0AAD1ZRS8"/>
<dbReference type="GO" id="GO:0046872">
    <property type="term" value="F:metal ion binding"/>
    <property type="evidence" value="ECO:0007669"/>
    <property type="project" value="UniProtKB-KW"/>
</dbReference>
<evidence type="ECO:0000256" key="1">
    <source>
        <dbReference type="ARBA" id="ARBA00001961"/>
    </source>
</evidence>
<keyword evidence="7 10" id="KW-0408">Iron</keyword>
<dbReference type="Pfam" id="PF14226">
    <property type="entry name" value="DIOX_N"/>
    <property type="match status" value="1"/>
</dbReference>
<dbReference type="GO" id="GO:0009805">
    <property type="term" value="P:coumarin biosynthetic process"/>
    <property type="evidence" value="ECO:0007669"/>
    <property type="project" value="UniProtKB-ARBA"/>
</dbReference>
<accession>A0AAD1ZRS8</accession>
<dbReference type="InterPro" id="IPR026992">
    <property type="entry name" value="DIOX_N"/>
</dbReference>
<evidence type="ECO:0000256" key="9">
    <source>
        <dbReference type="ARBA" id="ARBA00049557"/>
    </source>
</evidence>
<dbReference type="Pfam" id="PF03171">
    <property type="entry name" value="2OG-FeII_Oxy"/>
    <property type="match status" value="1"/>
</dbReference>
<organism evidence="12 13">
    <name type="scientific">Fraxinus pennsylvanica</name>
    <dbReference type="NCBI Taxonomy" id="56036"/>
    <lineage>
        <taxon>Eukaryota</taxon>
        <taxon>Viridiplantae</taxon>
        <taxon>Streptophyta</taxon>
        <taxon>Embryophyta</taxon>
        <taxon>Tracheophyta</taxon>
        <taxon>Spermatophyta</taxon>
        <taxon>Magnoliopsida</taxon>
        <taxon>eudicotyledons</taxon>
        <taxon>Gunneridae</taxon>
        <taxon>Pentapetalae</taxon>
        <taxon>asterids</taxon>
        <taxon>lamiids</taxon>
        <taxon>Lamiales</taxon>
        <taxon>Oleaceae</taxon>
        <taxon>Oleeae</taxon>
        <taxon>Fraxinus</taxon>
    </lineage>
</organism>
<comment type="catalytic activity">
    <reaction evidence="9">
        <text>(E)-4-coumaroyl-CoA + 2-oxoglutarate + O2 = (E)-2,4-dihydroxycinnamoyl-CoA + succinate + CO2</text>
        <dbReference type="Rhea" id="RHEA:57868"/>
        <dbReference type="ChEBI" id="CHEBI:15379"/>
        <dbReference type="ChEBI" id="CHEBI:16526"/>
        <dbReference type="ChEBI" id="CHEBI:16810"/>
        <dbReference type="ChEBI" id="CHEBI:30031"/>
        <dbReference type="ChEBI" id="CHEBI:85008"/>
        <dbReference type="ChEBI" id="CHEBI:142398"/>
        <dbReference type="EC" id="1.14.11.62"/>
    </reaction>
</comment>
<dbReference type="InterPro" id="IPR005123">
    <property type="entry name" value="Oxoglu/Fe-dep_dioxygenase_dom"/>
</dbReference>
<dbReference type="PROSITE" id="PS51471">
    <property type="entry name" value="FE2OG_OXY"/>
    <property type="match status" value="1"/>
</dbReference>
<dbReference type="Gene3D" id="2.60.120.330">
    <property type="entry name" value="B-lactam Antibiotic, Isopenicillin N Synthase, Chain"/>
    <property type="match status" value="1"/>
</dbReference>
<evidence type="ECO:0000256" key="2">
    <source>
        <dbReference type="ARBA" id="ARBA00004918"/>
    </source>
</evidence>
<name>A0AAD1ZRS8_9LAMI</name>
<sequence length="365" mass="41674">MAEAYSTSLFNSFDSKNFIMNIVVDEGYGVKGLSELGLQKIPKEYIHPSEEHFTTSTVLSQESIPMIDLSNWDDPRVADMVCNAAEKWGFFQIVNHRIPMQVFENMKNAVHKFFELPSGEKKKYSKEELKKTNNVRYGTSFNPQVEKALEWKDWLSLYYVSDEEAAALWPSICRDEALEYMKKTELVIKKLLEMLMKRLNITSIDETNESLLMGSRRINLNYYPKCPNPDLTVGVGRHSDASTLTILLQDEIGGLYVRKLDTDFWIHVPPIDGSLVINVGDALQILSNGRYKSVEHRVIANGNNNRVSVPIFVSPKPTAVIGPLPEVLRSGEKPVYKQLLYSEYATHFFNKPHDGKRTIEFAKIQ</sequence>
<evidence type="ECO:0000256" key="4">
    <source>
        <dbReference type="ARBA" id="ARBA00022723"/>
    </source>
</evidence>
<dbReference type="Proteomes" id="UP000834106">
    <property type="component" value="Chromosome 13"/>
</dbReference>
<evidence type="ECO:0000256" key="7">
    <source>
        <dbReference type="ARBA" id="ARBA00023004"/>
    </source>
</evidence>
<feature type="domain" description="Fe2OG dioxygenase" evidence="11">
    <location>
        <begin position="207"/>
        <end position="315"/>
    </location>
</feature>
<keyword evidence="13" id="KW-1185">Reference proteome</keyword>
<evidence type="ECO:0000256" key="3">
    <source>
        <dbReference type="ARBA" id="ARBA00008056"/>
    </source>
</evidence>
<evidence type="ECO:0000313" key="12">
    <source>
        <dbReference type="EMBL" id="CAI9774470.1"/>
    </source>
</evidence>
<dbReference type="PANTHER" id="PTHR10209:SF243">
    <property type="entry name" value="FERULOYL COA ORTHO-HYDROXYLASE 1-RELATED"/>
    <property type="match status" value="1"/>
</dbReference>
<dbReference type="EMBL" id="OU503048">
    <property type="protein sequence ID" value="CAI9774470.1"/>
    <property type="molecule type" value="Genomic_DNA"/>
</dbReference>
<comment type="pathway">
    <text evidence="2">Phenylpropanoid metabolism.</text>
</comment>
<dbReference type="PANTHER" id="PTHR10209">
    <property type="entry name" value="OXIDOREDUCTASE, 2OG-FE II OXYGENASE FAMILY PROTEIN"/>
    <property type="match status" value="1"/>
</dbReference>
<comment type="cofactor">
    <cofactor evidence="1">
        <name>L-ascorbate</name>
        <dbReference type="ChEBI" id="CHEBI:38290"/>
    </cofactor>
</comment>
<dbReference type="GO" id="GO:0002238">
    <property type="term" value="P:response to molecule of fungal origin"/>
    <property type="evidence" value="ECO:0007669"/>
    <property type="project" value="UniProtKB-ARBA"/>
</dbReference>
<dbReference type="GO" id="GO:0102312">
    <property type="term" value="F:4-coumaroyl 2'-hydroxylase activity"/>
    <property type="evidence" value="ECO:0007669"/>
    <property type="project" value="UniProtKB-EC"/>
</dbReference>
<comment type="similarity">
    <text evidence="3 10">Belongs to the iron/ascorbate-dependent oxidoreductase family.</text>
</comment>
<gene>
    <name evidence="12" type="ORF">FPE_LOCUS21900</name>
</gene>
<evidence type="ECO:0000256" key="5">
    <source>
        <dbReference type="ARBA" id="ARBA00022964"/>
    </source>
</evidence>
<keyword evidence="4 10" id="KW-0479">Metal-binding</keyword>
<keyword evidence="6 10" id="KW-0560">Oxidoreductase</keyword>
<dbReference type="InterPro" id="IPR027443">
    <property type="entry name" value="IPNS-like_sf"/>
</dbReference>